<organism evidence="2 3">
    <name type="scientific">Solanum verrucosum</name>
    <dbReference type="NCBI Taxonomy" id="315347"/>
    <lineage>
        <taxon>Eukaryota</taxon>
        <taxon>Viridiplantae</taxon>
        <taxon>Streptophyta</taxon>
        <taxon>Embryophyta</taxon>
        <taxon>Tracheophyta</taxon>
        <taxon>Spermatophyta</taxon>
        <taxon>Magnoliopsida</taxon>
        <taxon>eudicotyledons</taxon>
        <taxon>Gunneridae</taxon>
        <taxon>Pentapetalae</taxon>
        <taxon>asterids</taxon>
        <taxon>lamiids</taxon>
        <taxon>Solanales</taxon>
        <taxon>Solanaceae</taxon>
        <taxon>Solanoideae</taxon>
        <taxon>Solaneae</taxon>
        <taxon>Solanum</taxon>
    </lineage>
</organism>
<evidence type="ECO:0000313" key="3">
    <source>
        <dbReference type="Proteomes" id="UP001234989"/>
    </source>
</evidence>
<evidence type="ECO:0000313" key="2">
    <source>
        <dbReference type="EMBL" id="WMV54132.1"/>
    </source>
</evidence>
<dbReference type="Proteomes" id="UP001234989">
    <property type="component" value="Chromosome 11"/>
</dbReference>
<dbReference type="InterPro" id="IPR000477">
    <property type="entry name" value="RT_dom"/>
</dbReference>
<dbReference type="EMBL" id="CP133622">
    <property type="protein sequence ID" value="WMV54132.1"/>
    <property type="molecule type" value="Genomic_DNA"/>
</dbReference>
<keyword evidence="3" id="KW-1185">Reference proteome</keyword>
<evidence type="ECO:0000259" key="1">
    <source>
        <dbReference type="Pfam" id="PF00078"/>
    </source>
</evidence>
<dbReference type="InterPro" id="IPR053134">
    <property type="entry name" value="RNA-dir_DNA_polymerase"/>
</dbReference>
<dbReference type="InterPro" id="IPR043502">
    <property type="entry name" value="DNA/RNA_pol_sf"/>
</dbReference>
<gene>
    <name evidence="2" type="ORF">MTR67_047517</name>
</gene>
<dbReference type="Pfam" id="PF00078">
    <property type="entry name" value="RVT_1"/>
    <property type="match status" value="1"/>
</dbReference>
<dbReference type="Gene3D" id="3.10.10.10">
    <property type="entry name" value="HIV Type 1 Reverse Transcriptase, subunit A, domain 1"/>
    <property type="match status" value="1"/>
</dbReference>
<dbReference type="InterPro" id="IPR043128">
    <property type="entry name" value="Rev_trsase/Diguanyl_cyclase"/>
</dbReference>
<proteinExistence type="predicted"/>
<dbReference type="AlphaFoldDB" id="A0AAF0UX83"/>
<sequence length="169" mass="19338">MSLVESCGTGASVFSKIDLRSCYHQLRIRPEDLPKTTFRTRYGHYEFLVMSFGLTNVPAAFVSLMNGMTWLSPYYDVLNGNAKSVTLEIRGRERSEWERDVGVESPSIESILVVLEFREVFPSDLPDMPDMPPDRYKDFYIDLETGTRPIPIPSYLSDKIKRAQAHHPS</sequence>
<reference evidence="2" key="1">
    <citation type="submission" date="2023-08" db="EMBL/GenBank/DDBJ databases">
        <title>A de novo genome assembly of Solanum verrucosum Schlechtendal, a Mexican diploid species geographically isolated from the other diploid A-genome species in potato relatives.</title>
        <authorList>
            <person name="Hosaka K."/>
        </authorList>
    </citation>
    <scope>NUCLEOTIDE SEQUENCE</scope>
    <source>
        <tissue evidence="2">Young leaves</tissue>
    </source>
</reference>
<feature type="domain" description="Reverse transcriptase" evidence="1">
    <location>
        <begin position="10"/>
        <end position="68"/>
    </location>
</feature>
<name>A0AAF0UX83_SOLVR</name>
<dbReference type="PANTHER" id="PTHR24559">
    <property type="entry name" value="TRANSPOSON TY3-I GAG-POL POLYPROTEIN"/>
    <property type="match status" value="1"/>
</dbReference>
<dbReference type="Gene3D" id="3.30.70.270">
    <property type="match status" value="1"/>
</dbReference>
<dbReference type="PANTHER" id="PTHR24559:SF444">
    <property type="entry name" value="REVERSE TRANSCRIPTASE DOMAIN-CONTAINING PROTEIN"/>
    <property type="match status" value="1"/>
</dbReference>
<accession>A0AAF0UX83</accession>
<protein>
    <recommendedName>
        <fullName evidence="1">Reverse transcriptase domain-containing protein</fullName>
    </recommendedName>
</protein>
<dbReference type="SUPFAM" id="SSF56672">
    <property type="entry name" value="DNA/RNA polymerases"/>
    <property type="match status" value="1"/>
</dbReference>